<reference evidence="5" key="1">
    <citation type="submission" date="2022-06" db="EMBL/GenBank/DDBJ databases">
        <title>Complete genome sequences of two strains of the flax pathogen Septoria linicola.</title>
        <authorList>
            <person name="Lapalu N."/>
            <person name="Simon A."/>
            <person name="Demenou B."/>
            <person name="Paumier D."/>
            <person name="Guillot M.-P."/>
            <person name="Gout L."/>
            <person name="Valade R."/>
        </authorList>
    </citation>
    <scope>NUCLEOTIDE SEQUENCE</scope>
    <source>
        <strain evidence="5">SE15195</strain>
    </source>
</reference>
<dbReference type="PANTHER" id="PTHR10730">
    <property type="entry name" value="PROCOLLAGEN-LYSINE,2-OXOGLUTARATE 5-DIOXYGENASE/GLYCOSYLTRANSFERASE 25 FAMILY MEMBER"/>
    <property type="match status" value="1"/>
</dbReference>
<dbReference type="PANTHER" id="PTHR10730:SF53">
    <property type="entry name" value="GLYCOSYLTRANSFERASE 25 FAMILY MEMBER"/>
    <property type="match status" value="1"/>
</dbReference>
<evidence type="ECO:0000256" key="2">
    <source>
        <dbReference type="ARBA" id="ARBA00022676"/>
    </source>
</evidence>
<dbReference type="InterPro" id="IPR050757">
    <property type="entry name" value="Collagen_mod_GT25"/>
</dbReference>
<sequence>MFAVRQSSILCYSAAVILIVLLLATFSSNNAVSRAASRGSRTPDVLNSTLGFEKILVISMPERHDKRDAMSLSASVSGIDFEWMPGGDGASMSAKSKPPKIMTLLSAFSKLEVSLENDNNTLGCWRGHMNVMQRIVKERIQSALILEDDADWDVNIRKQLFEFAKGARYIQDQSERTAPRSPYGADWDLLWLGHCGIAGYVEDQRTYVIRDDPTAVPPELYFRGIRPNLSPPSISGRYNRVVYRGGVGRCAYAYAMSLEGARKLLAIETGMGEYALPADRGTARLCSITKYNGRCLTTWPTLFSSHRAAGPVSKDSDRQDIKGKWREVGETNEVVFSTRLNMNDIIISDGLQPQVIKSQWPDKTMLPEYSGDLAYPQGQGVFVKKEEFVVPPAA</sequence>
<name>A0A9Q9AZQ2_9PEZI</name>
<accession>A0A9Q9AZQ2</accession>
<evidence type="ECO:0000259" key="4">
    <source>
        <dbReference type="Pfam" id="PF01755"/>
    </source>
</evidence>
<protein>
    <submittedName>
        <fullName evidence="5">Glycosyl transferase, family 25</fullName>
    </submittedName>
</protein>
<dbReference type="InterPro" id="IPR002654">
    <property type="entry name" value="Glyco_trans_25"/>
</dbReference>
<dbReference type="Proteomes" id="UP001056384">
    <property type="component" value="Chromosome 6"/>
</dbReference>
<feature type="domain" description="Glycosyl transferase family 25" evidence="4">
    <location>
        <begin position="53"/>
        <end position="164"/>
    </location>
</feature>
<keyword evidence="2" id="KW-0328">Glycosyltransferase</keyword>
<evidence type="ECO:0000313" key="5">
    <source>
        <dbReference type="EMBL" id="USW54837.1"/>
    </source>
</evidence>
<dbReference type="GO" id="GO:0016740">
    <property type="term" value="F:transferase activity"/>
    <property type="evidence" value="ECO:0007669"/>
    <property type="project" value="UniProtKB-KW"/>
</dbReference>
<dbReference type="AlphaFoldDB" id="A0A9Q9AZQ2"/>
<evidence type="ECO:0000256" key="1">
    <source>
        <dbReference type="ARBA" id="ARBA00006721"/>
    </source>
</evidence>
<keyword evidence="6" id="KW-1185">Reference proteome</keyword>
<dbReference type="EMBL" id="CP099423">
    <property type="protein sequence ID" value="USW54837.1"/>
    <property type="molecule type" value="Genomic_DNA"/>
</dbReference>
<evidence type="ECO:0000313" key="6">
    <source>
        <dbReference type="Proteomes" id="UP001056384"/>
    </source>
</evidence>
<evidence type="ECO:0000256" key="3">
    <source>
        <dbReference type="ARBA" id="ARBA00022679"/>
    </source>
</evidence>
<proteinExistence type="inferred from homology"/>
<dbReference type="CDD" id="cd06532">
    <property type="entry name" value="Glyco_transf_25"/>
    <property type="match status" value="1"/>
</dbReference>
<keyword evidence="3 5" id="KW-0808">Transferase</keyword>
<comment type="similarity">
    <text evidence="1">Belongs to the glycosyltransferase 25 family.</text>
</comment>
<dbReference type="Pfam" id="PF01755">
    <property type="entry name" value="Glyco_transf_25"/>
    <property type="match status" value="1"/>
</dbReference>
<gene>
    <name evidence="5" type="ORF">Slin15195_G081560</name>
</gene>
<organism evidence="5 6">
    <name type="scientific">Septoria linicola</name>
    <dbReference type="NCBI Taxonomy" id="215465"/>
    <lineage>
        <taxon>Eukaryota</taxon>
        <taxon>Fungi</taxon>
        <taxon>Dikarya</taxon>
        <taxon>Ascomycota</taxon>
        <taxon>Pezizomycotina</taxon>
        <taxon>Dothideomycetes</taxon>
        <taxon>Dothideomycetidae</taxon>
        <taxon>Mycosphaerellales</taxon>
        <taxon>Mycosphaerellaceae</taxon>
        <taxon>Septoria</taxon>
    </lineage>
</organism>